<evidence type="ECO:0000313" key="2">
    <source>
        <dbReference type="EMBL" id="KAG8096629.1"/>
    </source>
</evidence>
<name>A0A8J6BVG1_ZIZPA</name>
<feature type="region of interest" description="Disordered" evidence="1">
    <location>
        <begin position="17"/>
        <end position="130"/>
    </location>
</feature>
<dbReference type="EMBL" id="JAAALK010000079">
    <property type="protein sequence ID" value="KAG8096629.1"/>
    <property type="molecule type" value="Genomic_DNA"/>
</dbReference>
<accession>A0A8J6BVG1</accession>
<feature type="compositionally biased region" description="Basic and acidic residues" evidence="1">
    <location>
        <begin position="64"/>
        <end position="75"/>
    </location>
</feature>
<gene>
    <name evidence="2" type="ORF">GUJ93_ZPchr0013g34774</name>
</gene>
<proteinExistence type="predicted"/>
<evidence type="ECO:0000256" key="1">
    <source>
        <dbReference type="SAM" id="MobiDB-lite"/>
    </source>
</evidence>
<comment type="caution">
    <text evidence="2">The sequence shown here is derived from an EMBL/GenBank/DDBJ whole genome shotgun (WGS) entry which is preliminary data.</text>
</comment>
<reference evidence="2" key="1">
    <citation type="journal article" date="2021" name="bioRxiv">
        <title>Whole Genome Assembly and Annotation of Northern Wild Rice, Zizania palustris L., Supports a Whole Genome Duplication in the Zizania Genus.</title>
        <authorList>
            <person name="Haas M."/>
            <person name="Kono T."/>
            <person name="Macchietto M."/>
            <person name="Millas R."/>
            <person name="McGilp L."/>
            <person name="Shao M."/>
            <person name="Duquette J."/>
            <person name="Hirsch C.N."/>
            <person name="Kimball J."/>
        </authorList>
    </citation>
    <scope>NUCLEOTIDE SEQUENCE</scope>
    <source>
        <tissue evidence="2">Fresh leaf tissue</tissue>
    </source>
</reference>
<dbReference type="AlphaFoldDB" id="A0A8J6BVG1"/>
<dbReference type="Proteomes" id="UP000729402">
    <property type="component" value="Unassembled WGS sequence"/>
</dbReference>
<protein>
    <submittedName>
        <fullName evidence="2">Uncharacterized protein</fullName>
    </submittedName>
</protein>
<evidence type="ECO:0000313" key="3">
    <source>
        <dbReference type="Proteomes" id="UP000729402"/>
    </source>
</evidence>
<keyword evidence="3" id="KW-1185">Reference proteome</keyword>
<reference evidence="2" key="2">
    <citation type="submission" date="2021-02" db="EMBL/GenBank/DDBJ databases">
        <authorList>
            <person name="Kimball J.A."/>
            <person name="Haas M.W."/>
            <person name="Macchietto M."/>
            <person name="Kono T."/>
            <person name="Duquette J."/>
            <person name="Shao M."/>
        </authorList>
    </citation>
    <scope>NUCLEOTIDE SEQUENCE</scope>
    <source>
        <tissue evidence="2">Fresh leaf tissue</tissue>
    </source>
</reference>
<organism evidence="2 3">
    <name type="scientific">Zizania palustris</name>
    <name type="common">Northern wild rice</name>
    <dbReference type="NCBI Taxonomy" id="103762"/>
    <lineage>
        <taxon>Eukaryota</taxon>
        <taxon>Viridiplantae</taxon>
        <taxon>Streptophyta</taxon>
        <taxon>Embryophyta</taxon>
        <taxon>Tracheophyta</taxon>
        <taxon>Spermatophyta</taxon>
        <taxon>Magnoliopsida</taxon>
        <taxon>Liliopsida</taxon>
        <taxon>Poales</taxon>
        <taxon>Poaceae</taxon>
        <taxon>BOP clade</taxon>
        <taxon>Oryzoideae</taxon>
        <taxon>Oryzeae</taxon>
        <taxon>Zizaniinae</taxon>
        <taxon>Zizania</taxon>
    </lineage>
</organism>
<sequence length="130" mass="13722">MPTEINGGCSVIIGFAQRGRQERPKTSGTIIEDEAANPVQMNEDWGDLFAPPNALEPPPLAVETEGKKGASKEIVDIEGQSNSEGGSEGSNEDSSSSSRDEYTTEDVNSPKLAPTSTSMQVQDVAPIEAL</sequence>